<reference evidence="2" key="1">
    <citation type="thesis" date="2021" institute="BYU ScholarsArchive" country="Provo, UT, USA">
        <title>Applications of and Algorithms for Genome Assembly and Genomic Analyses with an Emphasis on Marine Teleosts.</title>
        <authorList>
            <person name="Pickett B.D."/>
        </authorList>
    </citation>
    <scope>NUCLEOTIDE SEQUENCE</scope>
    <source>
        <strain evidence="2">HI-2016</strain>
    </source>
</reference>
<comment type="caution">
    <text evidence="2">The sequence shown here is derived from an EMBL/GenBank/DDBJ whole genome shotgun (WGS) entry which is preliminary data.</text>
</comment>
<evidence type="ECO:0000313" key="3">
    <source>
        <dbReference type="Proteomes" id="UP000824540"/>
    </source>
</evidence>
<feature type="compositionally biased region" description="Polar residues" evidence="1">
    <location>
        <begin position="38"/>
        <end position="62"/>
    </location>
</feature>
<name>A0A8T2NDS2_9TELE</name>
<organism evidence="2 3">
    <name type="scientific">Albula glossodonta</name>
    <name type="common">roundjaw bonefish</name>
    <dbReference type="NCBI Taxonomy" id="121402"/>
    <lineage>
        <taxon>Eukaryota</taxon>
        <taxon>Metazoa</taxon>
        <taxon>Chordata</taxon>
        <taxon>Craniata</taxon>
        <taxon>Vertebrata</taxon>
        <taxon>Euteleostomi</taxon>
        <taxon>Actinopterygii</taxon>
        <taxon>Neopterygii</taxon>
        <taxon>Teleostei</taxon>
        <taxon>Albuliformes</taxon>
        <taxon>Albulidae</taxon>
        <taxon>Albula</taxon>
    </lineage>
</organism>
<keyword evidence="3" id="KW-1185">Reference proteome</keyword>
<dbReference type="AlphaFoldDB" id="A0A8T2NDS2"/>
<protein>
    <submittedName>
        <fullName evidence="2">Uncharacterized protein</fullName>
    </submittedName>
</protein>
<evidence type="ECO:0000313" key="2">
    <source>
        <dbReference type="EMBL" id="KAG9338114.1"/>
    </source>
</evidence>
<proteinExistence type="predicted"/>
<gene>
    <name evidence="2" type="ORF">JZ751_027085</name>
</gene>
<feature type="region of interest" description="Disordered" evidence="1">
    <location>
        <begin position="1"/>
        <end position="81"/>
    </location>
</feature>
<accession>A0A8T2NDS2</accession>
<feature type="compositionally biased region" description="Polar residues" evidence="1">
    <location>
        <begin position="1"/>
        <end position="13"/>
    </location>
</feature>
<sequence>MPVTSASRANHGSNPPPPHRNQSPMGFTVSKHAEDAVSESSPTDTVSQSGNESTGTPVTQAHPTIIVTPPSREDLLAPDPGKTIPLAIREARPGVPIAVGRRPFPGAKA</sequence>
<dbReference type="EMBL" id="JAFBMS010000073">
    <property type="protein sequence ID" value="KAG9338114.1"/>
    <property type="molecule type" value="Genomic_DNA"/>
</dbReference>
<dbReference type="OrthoDB" id="10439756at2759"/>
<dbReference type="Proteomes" id="UP000824540">
    <property type="component" value="Unassembled WGS sequence"/>
</dbReference>
<evidence type="ECO:0000256" key="1">
    <source>
        <dbReference type="SAM" id="MobiDB-lite"/>
    </source>
</evidence>